<dbReference type="AlphaFoldDB" id="A0A8H3W649"/>
<protein>
    <submittedName>
        <fullName evidence="2">Uncharacterized protein</fullName>
    </submittedName>
</protein>
<organism evidence="2 3">
    <name type="scientific">Colletotrichum asianum</name>
    <dbReference type="NCBI Taxonomy" id="702518"/>
    <lineage>
        <taxon>Eukaryota</taxon>
        <taxon>Fungi</taxon>
        <taxon>Dikarya</taxon>
        <taxon>Ascomycota</taxon>
        <taxon>Pezizomycotina</taxon>
        <taxon>Sordariomycetes</taxon>
        <taxon>Hypocreomycetidae</taxon>
        <taxon>Glomerellales</taxon>
        <taxon>Glomerellaceae</taxon>
        <taxon>Colletotrichum</taxon>
        <taxon>Colletotrichum gloeosporioides species complex</taxon>
    </lineage>
</organism>
<dbReference type="Proteomes" id="UP000434172">
    <property type="component" value="Unassembled WGS sequence"/>
</dbReference>
<keyword evidence="3" id="KW-1185">Reference proteome</keyword>
<proteinExistence type="predicted"/>
<evidence type="ECO:0000256" key="1">
    <source>
        <dbReference type="SAM" id="MobiDB-lite"/>
    </source>
</evidence>
<dbReference type="EMBL" id="WOWK01000079">
    <property type="protein sequence ID" value="KAF0320744.1"/>
    <property type="molecule type" value="Genomic_DNA"/>
</dbReference>
<accession>A0A8H3W649</accession>
<evidence type="ECO:0000313" key="3">
    <source>
        <dbReference type="Proteomes" id="UP000434172"/>
    </source>
</evidence>
<reference evidence="2 3" key="1">
    <citation type="submission" date="2019-12" db="EMBL/GenBank/DDBJ databases">
        <title>A genome sequence resource for the geographically widespread anthracnose pathogen Colletotrichum asianum.</title>
        <authorList>
            <person name="Meng Y."/>
        </authorList>
    </citation>
    <scope>NUCLEOTIDE SEQUENCE [LARGE SCALE GENOMIC DNA]</scope>
    <source>
        <strain evidence="2 3">ICMP 18580</strain>
    </source>
</reference>
<evidence type="ECO:0000313" key="2">
    <source>
        <dbReference type="EMBL" id="KAF0320744.1"/>
    </source>
</evidence>
<gene>
    <name evidence="2" type="ORF">GQ607_011978</name>
</gene>
<feature type="compositionally biased region" description="Low complexity" evidence="1">
    <location>
        <begin position="72"/>
        <end position="108"/>
    </location>
</feature>
<name>A0A8H3W649_9PEZI</name>
<sequence>MCQSGYYYYKCTHHEVVSFPCDKNRCRHLLEPFHTYLHDQLCHDCAELGRQKRQERCRRESCLDQQPQSRPASQMQMHGQQQSTQGQAQAQAQQSQTRQDPQSSSPDSKGTIRPLETNKLANMDCRLEGTLGLTPSDVYRFYRHLRM</sequence>
<feature type="region of interest" description="Disordered" evidence="1">
    <location>
        <begin position="57"/>
        <end position="117"/>
    </location>
</feature>
<comment type="caution">
    <text evidence="2">The sequence shown here is derived from an EMBL/GenBank/DDBJ whole genome shotgun (WGS) entry which is preliminary data.</text>
</comment>
<dbReference type="OrthoDB" id="4829615at2759"/>